<keyword evidence="5" id="KW-1185">Reference proteome</keyword>
<accession>A0A1M7TVP8</accession>
<evidence type="ECO:0000313" key="4">
    <source>
        <dbReference type="EMBL" id="SHN74775.1"/>
    </source>
</evidence>
<keyword evidence="2" id="KW-0472">Membrane</keyword>
<feature type="region of interest" description="Disordered" evidence="1">
    <location>
        <begin position="296"/>
        <end position="326"/>
    </location>
</feature>
<sequence>MHPLRAFSAPAQARAELWRTALGAALAAGLAIGFGALARRGFFAAMAEGGPLATLIPPGAADMLGTLVGFLGVWPALWLVVRVLHRRPGATLFGPDGRVNWRHFRIGLGISLGVGALAWLPILHRHGPETFALAPLGVWAPLALAAAPMIFIQAAAEELFFRGYLLQQIAARTWSILGWSVLPSALFAMAHPAAAGPLGISWYHFVFGLVMAAVTSRTANLGGAIGLHLGTNLVNLLIVSPERHLSGLALFVYPPGMDARAAIYTYIAVMFLGATVFMARMDLRFLREWKAHKRATQSAGRPAEPLPMKIYAPGEATPRPAPPERP</sequence>
<evidence type="ECO:0000256" key="1">
    <source>
        <dbReference type="SAM" id="MobiDB-lite"/>
    </source>
</evidence>
<dbReference type="GO" id="GO:0004175">
    <property type="term" value="F:endopeptidase activity"/>
    <property type="evidence" value="ECO:0007669"/>
    <property type="project" value="UniProtKB-ARBA"/>
</dbReference>
<feature type="transmembrane region" description="Helical" evidence="2">
    <location>
        <begin position="261"/>
        <end position="279"/>
    </location>
</feature>
<feature type="domain" description="CAAX prenyl protease 2/Lysostaphin resistance protein A-like" evidence="3">
    <location>
        <begin position="142"/>
        <end position="234"/>
    </location>
</feature>
<organism evidence="4 5">
    <name type="scientific">Oceanicella actignis</name>
    <dbReference type="NCBI Taxonomy" id="1189325"/>
    <lineage>
        <taxon>Bacteria</taxon>
        <taxon>Pseudomonadati</taxon>
        <taxon>Pseudomonadota</taxon>
        <taxon>Alphaproteobacteria</taxon>
        <taxon>Rhodobacterales</taxon>
        <taxon>Paracoccaceae</taxon>
        <taxon>Oceanicella</taxon>
    </lineage>
</organism>
<dbReference type="AlphaFoldDB" id="A0A1M7TVP8"/>
<feature type="transmembrane region" description="Helical" evidence="2">
    <location>
        <begin position="21"/>
        <end position="43"/>
    </location>
</feature>
<dbReference type="STRING" id="1189325.SAMN04488119_101524"/>
<evidence type="ECO:0000256" key="2">
    <source>
        <dbReference type="SAM" id="Phobius"/>
    </source>
</evidence>
<dbReference type="Pfam" id="PF02517">
    <property type="entry name" value="Rce1-like"/>
    <property type="match status" value="1"/>
</dbReference>
<keyword evidence="2" id="KW-1133">Transmembrane helix</keyword>
<dbReference type="Proteomes" id="UP000184066">
    <property type="component" value="Unassembled WGS sequence"/>
</dbReference>
<protein>
    <recommendedName>
        <fullName evidence="3">CAAX prenyl protease 2/Lysostaphin resistance protein A-like domain-containing protein</fullName>
    </recommendedName>
</protein>
<name>A0A1M7TVP8_9RHOB</name>
<evidence type="ECO:0000259" key="3">
    <source>
        <dbReference type="Pfam" id="PF02517"/>
    </source>
</evidence>
<evidence type="ECO:0000313" key="5">
    <source>
        <dbReference type="Proteomes" id="UP000184066"/>
    </source>
</evidence>
<feature type="transmembrane region" description="Helical" evidence="2">
    <location>
        <begin position="104"/>
        <end position="124"/>
    </location>
</feature>
<proteinExistence type="predicted"/>
<feature type="transmembrane region" description="Helical" evidence="2">
    <location>
        <begin position="130"/>
        <end position="152"/>
    </location>
</feature>
<dbReference type="GO" id="GO:0080120">
    <property type="term" value="P:CAAX-box protein maturation"/>
    <property type="evidence" value="ECO:0007669"/>
    <property type="project" value="UniProtKB-ARBA"/>
</dbReference>
<dbReference type="InterPro" id="IPR003675">
    <property type="entry name" value="Rce1/LyrA-like_dom"/>
</dbReference>
<keyword evidence="2" id="KW-0812">Transmembrane</keyword>
<dbReference type="EMBL" id="FRDL01000010">
    <property type="protein sequence ID" value="SHN74775.1"/>
    <property type="molecule type" value="Genomic_DNA"/>
</dbReference>
<reference evidence="4 5" key="1">
    <citation type="submission" date="2016-12" db="EMBL/GenBank/DDBJ databases">
        <authorList>
            <person name="Song W.-J."/>
            <person name="Kurnit D.M."/>
        </authorList>
    </citation>
    <scope>NUCLEOTIDE SEQUENCE [LARGE SCALE GENOMIC DNA]</scope>
    <source>
        <strain evidence="4 5">CGMCC 1.10808</strain>
    </source>
</reference>
<feature type="transmembrane region" description="Helical" evidence="2">
    <location>
        <begin position="63"/>
        <end position="84"/>
    </location>
</feature>
<gene>
    <name evidence="4" type="ORF">SAMN05216200_110104</name>
</gene>